<feature type="chain" id="PRO_5045019207" evidence="3">
    <location>
        <begin position="17"/>
        <end position="167"/>
    </location>
</feature>
<evidence type="ECO:0000313" key="4">
    <source>
        <dbReference type="Proteomes" id="UP001652642"/>
    </source>
</evidence>
<dbReference type="RefSeq" id="XP_020667822.2">
    <property type="nucleotide sequence ID" value="XM_020812163.2"/>
</dbReference>
<dbReference type="PANTHER" id="PTHR36129:SF2">
    <property type="entry name" value="RICIN B LECTIN DOMAIN-CONTAINING PROTEIN"/>
    <property type="match status" value="1"/>
</dbReference>
<keyword evidence="3" id="KW-0732">Signal</keyword>
<dbReference type="Proteomes" id="UP001652642">
    <property type="component" value="Chromosome 12"/>
</dbReference>
<evidence type="ECO:0000313" key="6">
    <source>
        <dbReference type="RefSeq" id="XP_072837699.1"/>
    </source>
</evidence>
<dbReference type="GeneID" id="110089254"/>
<feature type="transmembrane region" description="Helical" evidence="2">
    <location>
        <begin position="67"/>
        <end position="88"/>
    </location>
</feature>
<dbReference type="InterPro" id="IPR052678">
    <property type="entry name" value="OST-beta_subunit"/>
</dbReference>
<keyword evidence="2" id="KW-0472">Membrane</keyword>
<dbReference type="GO" id="GO:0015721">
    <property type="term" value="P:bile acid and bile salt transport"/>
    <property type="evidence" value="ECO:0007669"/>
    <property type="project" value="InterPro"/>
</dbReference>
<dbReference type="CTD" id="123264"/>
<dbReference type="Pfam" id="PF15048">
    <property type="entry name" value="OSTbeta"/>
    <property type="match status" value="1"/>
</dbReference>
<dbReference type="GO" id="GO:0005886">
    <property type="term" value="C:plasma membrane"/>
    <property type="evidence" value="ECO:0007669"/>
    <property type="project" value="InterPro"/>
</dbReference>
<keyword evidence="2" id="KW-0812">Transmembrane</keyword>
<evidence type="ECO:0000313" key="5">
    <source>
        <dbReference type="RefSeq" id="XP_020667822.2"/>
    </source>
</evidence>
<evidence type="ECO:0000256" key="3">
    <source>
        <dbReference type="SAM" id="SignalP"/>
    </source>
</evidence>
<gene>
    <name evidence="5 6" type="primary">SLC51B</name>
</gene>
<evidence type="ECO:0000256" key="1">
    <source>
        <dbReference type="SAM" id="MobiDB-lite"/>
    </source>
</evidence>
<name>A0A6J0V4M8_9SAUR</name>
<reference evidence="5 6" key="1">
    <citation type="submission" date="2025-05" db="UniProtKB">
        <authorList>
            <consortium name="RefSeq"/>
        </authorList>
    </citation>
    <scope>IDENTIFICATION</scope>
</reference>
<keyword evidence="2" id="KW-1133">Transmembrane helix</keyword>
<feature type="signal peptide" evidence="3">
    <location>
        <begin position="1"/>
        <end position="16"/>
    </location>
</feature>
<proteinExistence type="predicted"/>
<protein>
    <submittedName>
        <fullName evidence="5 6">Organic solute transporter subunit beta</fullName>
    </submittedName>
</protein>
<keyword evidence="4" id="KW-1185">Reference proteome</keyword>
<dbReference type="GO" id="GO:0046982">
    <property type="term" value="F:protein heterodimerization activity"/>
    <property type="evidence" value="ECO:0007669"/>
    <property type="project" value="InterPro"/>
</dbReference>
<dbReference type="RefSeq" id="XP_072837699.1">
    <property type="nucleotide sequence ID" value="XM_072981598.1"/>
</dbReference>
<organism evidence="4 5">
    <name type="scientific">Pogona vitticeps</name>
    <name type="common">central bearded dragon</name>
    <dbReference type="NCBI Taxonomy" id="103695"/>
    <lineage>
        <taxon>Eukaryota</taxon>
        <taxon>Metazoa</taxon>
        <taxon>Chordata</taxon>
        <taxon>Craniata</taxon>
        <taxon>Vertebrata</taxon>
        <taxon>Euteleostomi</taxon>
        <taxon>Lepidosauria</taxon>
        <taxon>Squamata</taxon>
        <taxon>Bifurcata</taxon>
        <taxon>Unidentata</taxon>
        <taxon>Episquamata</taxon>
        <taxon>Toxicofera</taxon>
        <taxon>Iguania</taxon>
        <taxon>Acrodonta</taxon>
        <taxon>Agamidae</taxon>
        <taxon>Amphibolurinae</taxon>
        <taxon>Pogona</taxon>
    </lineage>
</organism>
<dbReference type="PANTHER" id="PTHR36129">
    <property type="entry name" value="ORGANIC SOLUTE TRANSPORTER SUBUNIT BETA-RELATED"/>
    <property type="match status" value="1"/>
</dbReference>
<accession>A0A6J0V4M8</accession>
<dbReference type="GO" id="GO:0022857">
    <property type="term" value="F:transmembrane transporter activity"/>
    <property type="evidence" value="ECO:0007669"/>
    <property type="project" value="InterPro"/>
</dbReference>
<dbReference type="InterPro" id="IPR029387">
    <property type="entry name" value="OSTbeta"/>
</dbReference>
<dbReference type="AlphaFoldDB" id="A0A6J0V4M8"/>
<feature type="compositionally biased region" description="Polar residues" evidence="1">
    <location>
        <begin position="136"/>
        <end position="145"/>
    </location>
</feature>
<evidence type="ECO:0000256" key="2">
    <source>
        <dbReference type="SAM" id="Phobius"/>
    </source>
</evidence>
<sequence length="167" mass="18822">MKMFCIILYFMVYVNTDLSWPAAGLALASADPQEELKSGLHPEEGQVPPEMLQELLWLFREEDPSTWNYSMLGLSCLVLVVGFFLLGANVKANRNRKNALPMKQEYETDQPEETEMKQGFVLLADDPAPDPAPECSPSQAQNAGQVTIQWKDGHVTNLYEDKREEDA</sequence>
<feature type="region of interest" description="Disordered" evidence="1">
    <location>
        <begin position="125"/>
        <end position="145"/>
    </location>
</feature>